<dbReference type="PANTHER" id="PTHR43037:SF1">
    <property type="entry name" value="BLL1128 PROTEIN"/>
    <property type="match status" value="1"/>
</dbReference>
<evidence type="ECO:0000313" key="2">
    <source>
        <dbReference type="EMBL" id="PPE76029.1"/>
    </source>
</evidence>
<dbReference type="InterPro" id="IPR050955">
    <property type="entry name" value="Plant_Biomass_Hydrol_Est"/>
</dbReference>
<dbReference type="OrthoDB" id="5291933at2"/>
<protein>
    <recommendedName>
        <fullName evidence="4">Polyhydroxybutyrate depolymerase</fullName>
    </recommendedName>
</protein>
<keyword evidence="1" id="KW-0732">Signal</keyword>
<dbReference type="Proteomes" id="UP000238220">
    <property type="component" value="Unassembled WGS sequence"/>
</dbReference>
<proteinExistence type="predicted"/>
<organism evidence="2 3">
    <name type="scientific">Solimonas fluminis</name>
    <dbReference type="NCBI Taxonomy" id="2086571"/>
    <lineage>
        <taxon>Bacteria</taxon>
        <taxon>Pseudomonadati</taxon>
        <taxon>Pseudomonadota</taxon>
        <taxon>Gammaproteobacteria</taxon>
        <taxon>Nevskiales</taxon>
        <taxon>Nevskiaceae</taxon>
        <taxon>Solimonas</taxon>
    </lineage>
</organism>
<dbReference type="InterPro" id="IPR029058">
    <property type="entry name" value="AB_hydrolase_fold"/>
</dbReference>
<evidence type="ECO:0000313" key="3">
    <source>
        <dbReference type="Proteomes" id="UP000238220"/>
    </source>
</evidence>
<sequence length="335" mass="34857">MLPAQAAGFLETLLSRTTATVGTLAGGTTEALDPLLVGATQLTPPYLDHVVIRLQGNNLVLAAGTAAFDATFQHNGRTRRFVVVRPEPAAAGAPVLLLFHGNGGTAENQANLTEVADLVAAEGVWAVMPASVDGVWDDDPARPKGYDDVGFAAAVIAQLQANFSIDPQRVYAAGLSNGSFMTMRLACELSDRIAGFGIVAGSLTGGLESACAPVSPRPLMLVAGSRDPIVPYNGGRIGVRSVPQAFSFWLGRNGCNPAQTLSSALPDIANDGTTVALQANSSCSSGSEVRLYTVTGGGHAWPGGWQYLPVPLIGTTSQDMDATQEIWDFLRDAHL</sequence>
<dbReference type="SUPFAM" id="SSF53474">
    <property type="entry name" value="alpha/beta-Hydrolases"/>
    <property type="match status" value="1"/>
</dbReference>
<reference evidence="2 3" key="1">
    <citation type="submission" date="2018-02" db="EMBL/GenBank/DDBJ databases">
        <title>Genome sequencing of Solimonas sp. HR-BB.</title>
        <authorList>
            <person name="Lee Y."/>
            <person name="Jeon C.O."/>
        </authorList>
    </citation>
    <scope>NUCLEOTIDE SEQUENCE [LARGE SCALE GENOMIC DNA]</scope>
    <source>
        <strain evidence="2 3">HR-BB</strain>
    </source>
</reference>
<dbReference type="AlphaFoldDB" id="A0A2S5TM26"/>
<comment type="caution">
    <text evidence="2">The sequence shown here is derived from an EMBL/GenBank/DDBJ whole genome shotgun (WGS) entry which is preliminary data.</text>
</comment>
<name>A0A2S5TM26_9GAMM</name>
<accession>A0A2S5TM26</accession>
<dbReference type="EMBL" id="PSNW01000001">
    <property type="protein sequence ID" value="PPE76029.1"/>
    <property type="molecule type" value="Genomic_DNA"/>
</dbReference>
<keyword evidence="3" id="KW-1185">Reference proteome</keyword>
<evidence type="ECO:0008006" key="4">
    <source>
        <dbReference type="Google" id="ProtNLM"/>
    </source>
</evidence>
<dbReference type="Gene3D" id="3.40.50.1820">
    <property type="entry name" value="alpha/beta hydrolase"/>
    <property type="match status" value="1"/>
</dbReference>
<gene>
    <name evidence="2" type="ORF">C3942_01915</name>
</gene>
<evidence type="ECO:0000256" key="1">
    <source>
        <dbReference type="ARBA" id="ARBA00022729"/>
    </source>
</evidence>
<dbReference type="PANTHER" id="PTHR43037">
    <property type="entry name" value="UNNAMED PRODUCT-RELATED"/>
    <property type="match status" value="1"/>
</dbReference>